<dbReference type="RefSeq" id="XP_017020327.1">
    <property type="nucleotide sequence ID" value="XM_017164838.1"/>
</dbReference>
<name>A0A6P4HVV5_DROKI</name>
<keyword evidence="6" id="KW-0807">Transducer</keyword>
<reference evidence="8" key="1">
    <citation type="submission" date="2025-08" db="UniProtKB">
        <authorList>
            <consortium name="RefSeq"/>
        </authorList>
    </citation>
    <scope>IDENTIFICATION</scope>
    <source>
        <strain evidence="8">14028-0561.14</strain>
        <tissue evidence="8">Whole fly</tissue>
    </source>
</reference>
<comment type="similarity">
    <text evidence="6">Belongs to the insect chemoreceptor superfamily. Gustatory receptor (GR) family.</text>
</comment>
<evidence type="ECO:0000256" key="3">
    <source>
        <dbReference type="ARBA" id="ARBA00022692"/>
    </source>
</evidence>
<proteinExistence type="inferred from homology"/>
<keyword evidence="6 8" id="KW-0675">Receptor</keyword>
<evidence type="ECO:0000256" key="5">
    <source>
        <dbReference type="ARBA" id="ARBA00023136"/>
    </source>
</evidence>
<feature type="transmembrane region" description="Helical" evidence="6">
    <location>
        <begin position="267"/>
        <end position="286"/>
    </location>
</feature>
<keyword evidence="5 6" id="KW-0472">Membrane</keyword>
<sequence>MLIKLNFMPQSPRCLNVPRISELLLRICCLYGTVFGVITFGIERKENSQLVARDRRGYRWFCVIIRLLASFFYGYSYEAWAGQYATDWYLRVFFMLRLAGCLVCSAIILVMQLRFAEELLGLVNTYLELFQRLKWLTKGGGSSGFGGSHELVLLSFKAISLLFVFLAFRLQLSPWILLTIVCDFYTSISTGMIMHFCFIGYLSVGILYKDLNNYVDCQLKAQLGSLNCEEHRQPSRQAIKSLDKCLALYEDIYQVTRRFQNLFDLPLFLTLAQSLSAMAMVSYHAILRGQYIFSLWGLVIKLLIDVVLLTMSVHLAISGSRLVKRLSLENYYVTECKRYHIKMDLFLGRLNHQELRVRPLGLFEVSNELTLFFLSAMVTYLTFLVQYGMQSRPV</sequence>
<accession>A0A6P4HVV5</accession>
<comment type="caution">
    <text evidence="6">Lacks conserved residue(s) required for the propagation of feature annotation.</text>
</comment>
<gene>
    <name evidence="8" type="primary">Gr93b</name>
</gene>
<dbReference type="GO" id="GO:0005886">
    <property type="term" value="C:plasma membrane"/>
    <property type="evidence" value="ECO:0007669"/>
    <property type="project" value="UniProtKB-SubCell"/>
</dbReference>
<comment type="subcellular location">
    <subcellularLocation>
        <location evidence="1 6">Cell membrane</location>
        <topology evidence="1 6">Multi-pass membrane protein</topology>
    </subcellularLocation>
</comment>
<feature type="transmembrane region" description="Helical" evidence="6">
    <location>
        <begin position="58"/>
        <end position="76"/>
    </location>
</feature>
<evidence type="ECO:0000256" key="2">
    <source>
        <dbReference type="ARBA" id="ARBA00022475"/>
    </source>
</evidence>
<feature type="transmembrane region" description="Helical" evidence="6">
    <location>
        <begin position="184"/>
        <end position="208"/>
    </location>
</feature>
<dbReference type="Proteomes" id="UP001652661">
    <property type="component" value="Chromosome 3R"/>
</dbReference>
<evidence type="ECO:0000256" key="1">
    <source>
        <dbReference type="ARBA" id="ARBA00004651"/>
    </source>
</evidence>
<feature type="transmembrane region" description="Helical" evidence="6">
    <location>
        <begin position="23"/>
        <end position="42"/>
    </location>
</feature>
<dbReference type="AlphaFoldDB" id="A0A6P4HVV5"/>
<dbReference type="InterPro" id="IPR013604">
    <property type="entry name" value="7TM_chemorcpt"/>
</dbReference>
<dbReference type="Pfam" id="PF08395">
    <property type="entry name" value="7tm_7"/>
    <property type="match status" value="1"/>
</dbReference>
<dbReference type="GO" id="GO:0050909">
    <property type="term" value="P:sensory perception of taste"/>
    <property type="evidence" value="ECO:0007669"/>
    <property type="project" value="InterPro"/>
</dbReference>
<feature type="transmembrane region" description="Helical" evidence="6">
    <location>
        <begin position="369"/>
        <end position="389"/>
    </location>
</feature>
<keyword evidence="3 6" id="KW-0812">Transmembrane</keyword>
<feature type="transmembrane region" description="Helical" evidence="6">
    <location>
        <begin position="151"/>
        <end position="172"/>
    </location>
</feature>
<keyword evidence="4 6" id="KW-1133">Transmembrane helix</keyword>
<evidence type="ECO:0000256" key="6">
    <source>
        <dbReference type="RuleBase" id="RU363108"/>
    </source>
</evidence>
<dbReference type="GO" id="GO:0007165">
    <property type="term" value="P:signal transduction"/>
    <property type="evidence" value="ECO:0007669"/>
    <property type="project" value="UniProtKB-KW"/>
</dbReference>
<dbReference type="OrthoDB" id="7860665at2759"/>
<evidence type="ECO:0000313" key="7">
    <source>
        <dbReference type="Proteomes" id="UP001652661"/>
    </source>
</evidence>
<comment type="function">
    <text evidence="6">Gustatory receptor which mediates acceptance or avoidance behavior, depending on its substrates.</text>
</comment>
<keyword evidence="2 6" id="KW-1003">Cell membrane</keyword>
<keyword evidence="7" id="KW-1185">Reference proteome</keyword>
<protein>
    <recommendedName>
        <fullName evidence="6">Gustatory receptor</fullName>
    </recommendedName>
</protein>
<organism evidence="7 8">
    <name type="scientific">Drosophila kikkawai</name>
    <name type="common">Fruit fly</name>
    <dbReference type="NCBI Taxonomy" id="30033"/>
    <lineage>
        <taxon>Eukaryota</taxon>
        <taxon>Metazoa</taxon>
        <taxon>Ecdysozoa</taxon>
        <taxon>Arthropoda</taxon>
        <taxon>Hexapoda</taxon>
        <taxon>Insecta</taxon>
        <taxon>Pterygota</taxon>
        <taxon>Neoptera</taxon>
        <taxon>Endopterygota</taxon>
        <taxon>Diptera</taxon>
        <taxon>Brachycera</taxon>
        <taxon>Muscomorpha</taxon>
        <taxon>Ephydroidea</taxon>
        <taxon>Drosophilidae</taxon>
        <taxon>Drosophila</taxon>
        <taxon>Sophophora</taxon>
    </lineage>
</organism>
<evidence type="ECO:0000256" key="4">
    <source>
        <dbReference type="ARBA" id="ARBA00022989"/>
    </source>
</evidence>
<feature type="transmembrane region" description="Helical" evidence="6">
    <location>
        <begin position="292"/>
        <end position="317"/>
    </location>
</feature>
<evidence type="ECO:0000313" key="8">
    <source>
        <dbReference type="RefSeq" id="XP_017020327.1"/>
    </source>
</evidence>
<feature type="transmembrane region" description="Helical" evidence="6">
    <location>
        <begin position="88"/>
        <end position="110"/>
    </location>
</feature>